<organism evidence="2 3">
    <name type="scientific">Blastomyces percursus</name>
    <dbReference type="NCBI Taxonomy" id="1658174"/>
    <lineage>
        <taxon>Eukaryota</taxon>
        <taxon>Fungi</taxon>
        <taxon>Dikarya</taxon>
        <taxon>Ascomycota</taxon>
        <taxon>Pezizomycotina</taxon>
        <taxon>Eurotiomycetes</taxon>
        <taxon>Eurotiomycetidae</taxon>
        <taxon>Onygenales</taxon>
        <taxon>Ajellomycetaceae</taxon>
        <taxon>Blastomyces</taxon>
    </lineage>
</organism>
<dbReference type="AlphaFoldDB" id="A0A1J9QTK4"/>
<dbReference type="OrthoDB" id="4486039at2759"/>
<feature type="coiled-coil region" evidence="1">
    <location>
        <begin position="32"/>
        <end position="59"/>
    </location>
</feature>
<reference evidence="2 3" key="1">
    <citation type="submission" date="2015-08" db="EMBL/GenBank/DDBJ databases">
        <title>Emmonsia species relationships and genome sequence.</title>
        <authorList>
            <person name="Cuomo C.A."/>
            <person name="Schwartz I.S."/>
            <person name="Kenyon C."/>
            <person name="De Hoog G.S."/>
            <person name="Govender N.P."/>
            <person name="Botha A."/>
            <person name="Moreno L."/>
            <person name="De Vries M."/>
            <person name="Munoz J.F."/>
            <person name="Stielow J.B."/>
        </authorList>
    </citation>
    <scope>NUCLEOTIDE SEQUENCE [LARGE SCALE GENOMIC DNA]</scope>
    <source>
        <strain evidence="2 3">EI222</strain>
    </source>
</reference>
<dbReference type="EMBL" id="LGTZ01000764">
    <property type="protein sequence ID" value="OJD23555.1"/>
    <property type="molecule type" value="Genomic_DNA"/>
</dbReference>
<name>A0A1J9QTK4_9EURO</name>
<proteinExistence type="predicted"/>
<keyword evidence="1" id="KW-0175">Coiled coil</keyword>
<keyword evidence="3" id="KW-1185">Reference proteome</keyword>
<protein>
    <submittedName>
        <fullName evidence="2">Uncharacterized protein</fullName>
    </submittedName>
</protein>
<dbReference type="Proteomes" id="UP000242791">
    <property type="component" value="Unassembled WGS sequence"/>
</dbReference>
<dbReference type="VEuPathDB" id="FungiDB:ACJ73_05088"/>
<gene>
    <name evidence="2" type="ORF">ACJ73_05088</name>
</gene>
<evidence type="ECO:0000313" key="2">
    <source>
        <dbReference type="EMBL" id="OJD23555.1"/>
    </source>
</evidence>
<sequence length="59" mass="6749">MTLEEFRAHVTQNPEDVYNRLQQAFAGIEMTENVLQSEAQGLQEQINSLEKQLAEAVEE</sequence>
<evidence type="ECO:0000313" key="3">
    <source>
        <dbReference type="Proteomes" id="UP000242791"/>
    </source>
</evidence>
<accession>A0A1J9QTK4</accession>
<comment type="caution">
    <text evidence="2">The sequence shown here is derived from an EMBL/GenBank/DDBJ whole genome shotgun (WGS) entry which is preliminary data.</text>
</comment>
<evidence type="ECO:0000256" key="1">
    <source>
        <dbReference type="SAM" id="Coils"/>
    </source>
</evidence>